<comment type="caution">
    <text evidence="1">The sequence shown here is derived from an EMBL/GenBank/DDBJ whole genome shotgun (WGS) entry which is preliminary data.</text>
</comment>
<reference evidence="1 2" key="1">
    <citation type="submission" date="2024-04" db="EMBL/GenBank/DDBJ databases">
        <title>Tritrichomonas musculus Genome.</title>
        <authorList>
            <person name="Alves-Ferreira E."/>
            <person name="Grigg M."/>
            <person name="Lorenzi H."/>
            <person name="Galac M."/>
        </authorList>
    </citation>
    <scope>NUCLEOTIDE SEQUENCE [LARGE SCALE GENOMIC DNA]</scope>
    <source>
        <strain evidence="1 2">EAF2021</strain>
    </source>
</reference>
<evidence type="ECO:0000313" key="1">
    <source>
        <dbReference type="EMBL" id="KAK8889239.1"/>
    </source>
</evidence>
<dbReference type="SUPFAM" id="SSF48371">
    <property type="entry name" value="ARM repeat"/>
    <property type="match status" value="1"/>
</dbReference>
<dbReference type="InterPro" id="IPR016024">
    <property type="entry name" value="ARM-type_fold"/>
</dbReference>
<evidence type="ECO:0000313" key="2">
    <source>
        <dbReference type="Proteomes" id="UP001470230"/>
    </source>
</evidence>
<name>A0ABR2KDM4_9EUKA</name>
<keyword evidence="2" id="KW-1185">Reference proteome</keyword>
<sequence length="463" mass="53440">MDLYKLNPSEKSQETEINSDNDIKFMLETNFNVLCQQFVQNFKTENIVESKNNIEEIKNFARQKDNPILKAFENNNLAYHLIQFLQFDQTPETMTCISYCLAHEDIISDYFINNQFIKKAAFFMNQVQFLSPTLTALSNIAACSNSNRKCILNIIPIENLISISSQFDDDEIVMKKLSHLLMNLSKAPPVSPILFDFLLKTEASTTFPDVQMNCLWGLHYSLIQPTNLSKKCAKFIEYLITEIQIEKRENFLYIELKLLSDIISNLSLDQPIPPVIEEFNFNLILPFFSSNYKSLVQVAMQLFSRIVKIKKGKIIEDNFIQLCKNIITESPFKIKNDIYGIISTLYDGLNPSDLIYLLYQGIVELLYDILDLDQAYLVRDSIKFLTRLVYSCNQFVKRASSESDPSIPPSQFLAAQIDNYNIMGKIDEISDSYSDNLYIMDEVDIFKSAFQIKILGVHFTNDD</sequence>
<organism evidence="1 2">
    <name type="scientific">Tritrichomonas musculus</name>
    <dbReference type="NCBI Taxonomy" id="1915356"/>
    <lineage>
        <taxon>Eukaryota</taxon>
        <taxon>Metamonada</taxon>
        <taxon>Parabasalia</taxon>
        <taxon>Tritrichomonadida</taxon>
        <taxon>Tritrichomonadidae</taxon>
        <taxon>Tritrichomonas</taxon>
    </lineage>
</organism>
<protein>
    <submittedName>
        <fullName evidence="1">Uncharacterized protein</fullName>
    </submittedName>
</protein>
<gene>
    <name evidence="1" type="ORF">M9Y10_033985</name>
</gene>
<dbReference type="Proteomes" id="UP001470230">
    <property type="component" value="Unassembled WGS sequence"/>
</dbReference>
<dbReference type="InterPro" id="IPR011989">
    <property type="entry name" value="ARM-like"/>
</dbReference>
<dbReference type="EMBL" id="JAPFFF010000005">
    <property type="protein sequence ID" value="KAK8889239.1"/>
    <property type="molecule type" value="Genomic_DNA"/>
</dbReference>
<dbReference type="Gene3D" id="1.25.10.10">
    <property type="entry name" value="Leucine-rich Repeat Variant"/>
    <property type="match status" value="1"/>
</dbReference>
<proteinExistence type="predicted"/>
<accession>A0ABR2KDM4</accession>